<dbReference type="STRING" id="1203190.GCA_000312345_00110"/>
<keyword evidence="3" id="KW-1185">Reference proteome</keyword>
<dbReference type="GO" id="GO:0016787">
    <property type="term" value="F:hydrolase activity"/>
    <property type="evidence" value="ECO:0007669"/>
    <property type="project" value="UniProtKB-KW"/>
</dbReference>
<organism evidence="2 3">
    <name type="scientific">Corynebacterium timonense</name>
    <dbReference type="NCBI Taxonomy" id="441500"/>
    <lineage>
        <taxon>Bacteria</taxon>
        <taxon>Bacillati</taxon>
        <taxon>Actinomycetota</taxon>
        <taxon>Actinomycetes</taxon>
        <taxon>Mycobacteriales</taxon>
        <taxon>Corynebacteriaceae</taxon>
        <taxon>Corynebacterium</taxon>
    </lineage>
</organism>
<proteinExistence type="predicted"/>
<dbReference type="SUPFAM" id="SSF53474">
    <property type="entry name" value="alpha/beta-Hydrolases"/>
    <property type="match status" value="1"/>
</dbReference>
<dbReference type="InterPro" id="IPR051044">
    <property type="entry name" value="MAG_DAG_Lipase"/>
</dbReference>
<dbReference type="InterPro" id="IPR029058">
    <property type="entry name" value="AB_hydrolase_fold"/>
</dbReference>
<feature type="domain" description="Serine aminopeptidase S33" evidence="1">
    <location>
        <begin position="57"/>
        <end position="312"/>
    </location>
</feature>
<reference evidence="2 3" key="1">
    <citation type="submission" date="2016-10" db="EMBL/GenBank/DDBJ databases">
        <authorList>
            <person name="de Groot N.N."/>
        </authorList>
    </citation>
    <scope>NUCLEOTIDE SEQUENCE [LARGE SCALE GENOMIC DNA]</scope>
    <source>
        <strain evidence="2 3">DSM 45434</strain>
    </source>
</reference>
<dbReference type="OrthoDB" id="9801217at2"/>
<dbReference type="EMBL" id="LT629765">
    <property type="protein sequence ID" value="SDR93001.1"/>
    <property type="molecule type" value="Genomic_DNA"/>
</dbReference>
<dbReference type="InterPro" id="IPR022742">
    <property type="entry name" value="Hydrolase_4"/>
</dbReference>
<evidence type="ECO:0000313" key="3">
    <source>
        <dbReference type="Proteomes" id="UP000182237"/>
    </source>
</evidence>
<protein>
    <submittedName>
        <fullName evidence="2">Lysophospholipase, alpha-beta hydrolase superfamily</fullName>
    </submittedName>
</protein>
<dbReference type="Pfam" id="PF12146">
    <property type="entry name" value="Hydrolase_4"/>
    <property type="match status" value="1"/>
</dbReference>
<dbReference type="Gene3D" id="3.40.50.1820">
    <property type="entry name" value="alpha/beta hydrolase"/>
    <property type="match status" value="1"/>
</dbReference>
<dbReference type="PANTHER" id="PTHR11614">
    <property type="entry name" value="PHOSPHOLIPASE-RELATED"/>
    <property type="match status" value="1"/>
</dbReference>
<sequence>MRDNATPASLTLENLPWHDDILGEGFESAELPVDDPEAGTERATLVRALPDEATEQPAILWVHGMSDYFFQKHVAQHYQAAGYAFYAIDLRRCGRSRHAGEYWHYTTDLAEYFPELTTALSLIAGKHGSVVPLAHSTGGLIVPLWMDALRRNDPEAHSALQGLILNSPWLDLQFPPVLVKILRAPVLFLGKHVPTLRLPKAGTGTYGQSVSATEHGQWHFDTDKKPVTGHLARLGWVRAVMQGQRHVHKGEVDTGVPTLTVCSSHSYLGKPYSAAADTADTVLDVEQIKRWAPTLSDDATVVPIDGALHDVFLSEPHAREAAFAAVDSWLGELPAQD</sequence>
<evidence type="ECO:0000259" key="1">
    <source>
        <dbReference type="Pfam" id="PF12146"/>
    </source>
</evidence>
<dbReference type="eggNOG" id="COG2267">
    <property type="taxonomic scope" value="Bacteria"/>
</dbReference>
<gene>
    <name evidence="2" type="ORF">SAMN04488539_0666</name>
</gene>
<evidence type="ECO:0000313" key="2">
    <source>
        <dbReference type="EMBL" id="SDR93001.1"/>
    </source>
</evidence>
<dbReference type="RefSeq" id="WP_019192981.1">
    <property type="nucleotide sequence ID" value="NZ_LT629765.1"/>
</dbReference>
<dbReference type="Proteomes" id="UP000182237">
    <property type="component" value="Chromosome I"/>
</dbReference>
<accession>A0A1H1N1K9</accession>
<name>A0A1H1N1K9_9CORY</name>
<keyword evidence="2" id="KW-0378">Hydrolase</keyword>
<dbReference type="AlphaFoldDB" id="A0A1H1N1K9"/>